<sequence length="514" mass="56507">MYSRPIPSSQARPQPVLPSQQSHYFSNGVTDHPTPQNRGRLLPYPPRLYRPPEGIPSRGSPMSPFQPRQQLRPFFSQGPAAMGYIPQQPIRYPRSFGPREPIVPMRNEASRVHSSQRTVALHELEQTRPYSVPSHYTRTSQADHEQSVSVISRPTSAAYIDTRKMFESDLPNLNPLPESSEETPKLSSCKRKAADDQSFGELLPPKRKLPFPSSKQTKAQAARAEGQLEATNTKALPLNAASTSAQKVSPCENSSGGTAKRPETSKPQLRSSKRLADKNALSKGRTETKLVNQCANPSKGSSHNARTLASTRSNEDTSQVSESIQMPERCLNNDGISGNLNTIHSMTDVRARDTNPPRERELSQPQDMAAGKAFVAPSFALKDLSSNSIDPALSSSRGRNYEPEVPQEPLRKTDASTYPAAKRSASQATTVSTTSTEISQTGGGENHPEVKELFNPMSMIDGAMILERDISGIFDARLRAGNADLLETLKGEILIKMAVKDDQIFETVRRSLQQ</sequence>
<evidence type="ECO:0000313" key="1">
    <source>
        <dbReference type="EMBL" id="KAJ8130442.1"/>
    </source>
</evidence>
<reference evidence="1" key="1">
    <citation type="submission" date="2022-12" db="EMBL/GenBank/DDBJ databases">
        <title>Genome Sequence of Lasiodiplodia mahajangana.</title>
        <authorList>
            <person name="Buettner E."/>
        </authorList>
    </citation>
    <scope>NUCLEOTIDE SEQUENCE</scope>
    <source>
        <strain evidence="1">VT137</strain>
    </source>
</reference>
<protein>
    <submittedName>
        <fullName evidence="1">Uncharacterized protein</fullName>
    </submittedName>
</protein>
<accession>A0ACC2JSX0</accession>
<gene>
    <name evidence="1" type="ORF">O1611_g3184</name>
</gene>
<keyword evidence="2" id="KW-1185">Reference proteome</keyword>
<dbReference type="EMBL" id="JAPUUL010000498">
    <property type="protein sequence ID" value="KAJ8130442.1"/>
    <property type="molecule type" value="Genomic_DNA"/>
</dbReference>
<organism evidence="1 2">
    <name type="scientific">Lasiodiplodia mahajangana</name>
    <dbReference type="NCBI Taxonomy" id="1108764"/>
    <lineage>
        <taxon>Eukaryota</taxon>
        <taxon>Fungi</taxon>
        <taxon>Dikarya</taxon>
        <taxon>Ascomycota</taxon>
        <taxon>Pezizomycotina</taxon>
        <taxon>Dothideomycetes</taxon>
        <taxon>Dothideomycetes incertae sedis</taxon>
        <taxon>Botryosphaeriales</taxon>
        <taxon>Botryosphaeriaceae</taxon>
        <taxon>Lasiodiplodia</taxon>
    </lineage>
</organism>
<name>A0ACC2JSX0_9PEZI</name>
<comment type="caution">
    <text evidence="1">The sequence shown here is derived from an EMBL/GenBank/DDBJ whole genome shotgun (WGS) entry which is preliminary data.</text>
</comment>
<dbReference type="Proteomes" id="UP001153332">
    <property type="component" value="Unassembled WGS sequence"/>
</dbReference>
<evidence type="ECO:0000313" key="2">
    <source>
        <dbReference type="Proteomes" id="UP001153332"/>
    </source>
</evidence>
<proteinExistence type="predicted"/>